<evidence type="ECO:0000256" key="1">
    <source>
        <dbReference type="SAM" id="MobiDB-lite"/>
    </source>
</evidence>
<evidence type="ECO:0000313" key="4">
    <source>
        <dbReference type="EMBL" id="MBU7600425.1"/>
    </source>
</evidence>
<dbReference type="Gene3D" id="2.80.10.50">
    <property type="match status" value="1"/>
</dbReference>
<dbReference type="InterPro" id="IPR035992">
    <property type="entry name" value="Ricin_B-like_lectins"/>
</dbReference>
<feature type="region of interest" description="Disordered" evidence="1">
    <location>
        <begin position="1"/>
        <end position="35"/>
    </location>
</feature>
<dbReference type="RefSeq" id="WP_211040784.1">
    <property type="nucleotide sequence ID" value="NZ_JAELVF020000004.1"/>
</dbReference>
<accession>A0A949N3U7</accession>
<comment type="caution">
    <text evidence="4">The sequence shown here is derived from an EMBL/GenBank/DDBJ whole genome shotgun (WGS) entry which is preliminary data.</text>
</comment>
<evidence type="ECO:0000259" key="3">
    <source>
        <dbReference type="Pfam" id="PF00652"/>
    </source>
</evidence>
<sequence>MAETEQDDEKRRRRARFVDALATSAQQPGERSRVGTRIAGAVAVMALAAGATLGLGAWRTYQNAEEEKKQQVAAEQAAEEKKLTESHAAEQREREKREEERKKKEDEEKKKAAAEAAKPAPPAPTPTPEKESAAEMLRDNRAEGPQLRSKVLLKNVETGLCADVPGYGPGKTGKSINQHRCNGTSKDNQLWDIRIQYEDRGPGGAPLAIIANTKDDLCFDVPTRGPQPPGTPLGQAFCHPGIEEDNQLWWFEDAGNGTFKIRNFASNHQCLRVGKAAEGHHDRRLILERCTTGPESAWRIQR</sequence>
<gene>
    <name evidence="4" type="ORF">JGS22_023030</name>
</gene>
<dbReference type="SUPFAM" id="SSF50370">
    <property type="entry name" value="Ricin B-like lectins"/>
    <property type="match status" value="1"/>
</dbReference>
<dbReference type="Pfam" id="PF00652">
    <property type="entry name" value="Ricin_B_lectin"/>
    <property type="match status" value="1"/>
</dbReference>
<feature type="transmembrane region" description="Helical" evidence="2">
    <location>
        <begin position="38"/>
        <end position="58"/>
    </location>
</feature>
<dbReference type="InterPro" id="IPR000772">
    <property type="entry name" value="Ricin_B_lectin"/>
</dbReference>
<proteinExistence type="predicted"/>
<name>A0A949N3U7_9ACTN</name>
<dbReference type="EMBL" id="JAELVF020000004">
    <property type="protein sequence ID" value="MBU7600425.1"/>
    <property type="molecule type" value="Genomic_DNA"/>
</dbReference>
<dbReference type="PROSITE" id="PS50231">
    <property type="entry name" value="RICIN_B_LECTIN"/>
    <property type="match status" value="1"/>
</dbReference>
<keyword evidence="2" id="KW-0472">Membrane</keyword>
<dbReference type="AlphaFoldDB" id="A0A949N3U7"/>
<dbReference type="CDD" id="cd00161">
    <property type="entry name" value="beta-trefoil_Ricin-like"/>
    <property type="match status" value="1"/>
</dbReference>
<feature type="region of interest" description="Disordered" evidence="1">
    <location>
        <begin position="64"/>
        <end position="134"/>
    </location>
</feature>
<protein>
    <submittedName>
        <fullName evidence="4">RICIN domain-containing protein</fullName>
    </submittedName>
</protein>
<keyword evidence="5" id="KW-1185">Reference proteome</keyword>
<keyword evidence="2" id="KW-0812">Transmembrane</keyword>
<feature type="domain" description="Ricin B lectin" evidence="3">
    <location>
        <begin position="151"/>
        <end position="293"/>
    </location>
</feature>
<organism evidence="4 5">
    <name type="scientific">Streptomyces tardus</name>
    <dbReference type="NCBI Taxonomy" id="2780544"/>
    <lineage>
        <taxon>Bacteria</taxon>
        <taxon>Bacillati</taxon>
        <taxon>Actinomycetota</taxon>
        <taxon>Actinomycetes</taxon>
        <taxon>Kitasatosporales</taxon>
        <taxon>Streptomycetaceae</taxon>
        <taxon>Streptomyces</taxon>
    </lineage>
</organism>
<reference evidence="4" key="1">
    <citation type="submission" date="2021-06" db="EMBL/GenBank/DDBJ databases">
        <title>Sequencing of actinobacteria type strains.</title>
        <authorList>
            <person name="Nguyen G.-S."/>
            <person name="Wentzel A."/>
        </authorList>
    </citation>
    <scope>NUCLEOTIDE SEQUENCE</scope>
    <source>
        <strain evidence="4">P38-E01</strain>
    </source>
</reference>
<feature type="compositionally biased region" description="Basic and acidic residues" evidence="1">
    <location>
        <begin position="78"/>
        <end position="113"/>
    </location>
</feature>
<evidence type="ECO:0000256" key="2">
    <source>
        <dbReference type="SAM" id="Phobius"/>
    </source>
</evidence>
<dbReference type="Proteomes" id="UP000694501">
    <property type="component" value="Unassembled WGS sequence"/>
</dbReference>
<evidence type="ECO:0000313" key="5">
    <source>
        <dbReference type="Proteomes" id="UP000694501"/>
    </source>
</evidence>
<keyword evidence="2" id="KW-1133">Transmembrane helix</keyword>